<dbReference type="GO" id="GO:0016125">
    <property type="term" value="P:sterol metabolic process"/>
    <property type="evidence" value="ECO:0007669"/>
    <property type="project" value="TreeGrafter"/>
</dbReference>
<dbReference type="GO" id="GO:0020037">
    <property type="term" value="F:heme binding"/>
    <property type="evidence" value="ECO:0007669"/>
    <property type="project" value="InterPro"/>
</dbReference>
<keyword evidence="3 8" id="KW-0349">Heme</keyword>
<comment type="similarity">
    <text evidence="2 9">Belongs to the cytochrome P450 family.</text>
</comment>
<evidence type="ECO:0000256" key="5">
    <source>
        <dbReference type="ARBA" id="ARBA00023002"/>
    </source>
</evidence>
<keyword evidence="6 8" id="KW-0408">Iron</keyword>
<evidence type="ECO:0000256" key="8">
    <source>
        <dbReference type="PIRSR" id="PIRSR602403-1"/>
    </source>
</evidence>
<evidence type="ECO:0000256" key="3">
    <source>
        <dbReference type="ARBA" id="ARBA00022617"/>
    </source>
</evidence>
<dbReference type="Proteomes" id="UP000322084">
    <property type="component" value="Unassembled WGS sequence"/>
</dbReference>
<proteinExistence type="inferred from homology"/>
<dbReference type="InterPro" id="IPR001128">
    <property type="entry name" value="Cyt_P450"/>
</dbReference>
<dbReference type="GO" id="GO:0005506">
    <property type="term" value="F:iron ion binding"/>
    <property type="evidence" value="ECO:0007669"/>
    <property type="project" value="InterPro"/>
</dbReference>
<organism evidence="10 11">
    <name type="scientific">Iodidimonas gelatinilytica</name>
    <dbReference type="NCBI Taxonomy" id="1236966"/>
    <lineage>
        <taxon>Bacteria</taxon>
        <taxon>Pseudomonadati</taxon>
        <taxon>Pseudomonadota</taxon>
        <taxon>Alphaproteobacteria</taxon>
        <taxon>Iodidimonadales</taxon>
        <taxon>Iodidimonadaceae</taxon>
        <taxon>Iodidimonas</taxon>
    </lineage>
</organism>
<evidence type="ECO:0000256" key="2">
    <source>
        <dbReference type="ARBA" id="ARBA00010617"/>
    </source>
</evidence>
<comment type="cofactor">
    <cofactor evidence="1 8">
        <name>heme</name>
        <dbReference type="ChEBI" id="CHEBI:30413"/>
    </cofactor>
</comment>
<protein>
    <submittedName>
        <fullName evidence="10">Cytochrome P450</fullName>
    </submittedName>
</protein>
<dbReference type="Pfam" id="PF00067">
    <property type="entry name" value="p450"/>
    <property type="match status" value="1"/>
</dbReference>
<comment type="caution">
    <text evidence="10">The sequence shown here is derived from an EMBL/GenBank/DDBJ whole genome shotgun (WGS) entry which is preliminary data.</text>
</comment>
<dbReference type="PRINTS" id="PR00465">
    <property type="entry name" value="EP450IV"/>
</dbReference>
<accession>A0A5A7MTQ0</accession>
<dbReference type="InterPro" id="IPR036396">
    <property type="entry name" value="Cyt_P450_sf"/>
</dbReference>
<dbReference type="SUPFAM" id="SSF48264">
    <property type="entry name" value="Cytochrome P450"/>
    <property type="match status" value="1"/>
</dbReference>
<name>A0A5A7MTQ0_9PROT</name>
<dbReference type="AlphaFoldDB" id="A0A5A7MTQ0"/>
<keyword evidence="4 8" id="KW-0479">Metal-binding</keyword>
<dbReference type="GO" id="GO:0016705">
    <property type="term" value="F:oxidoreductase activity, acting on paired donors, with incorporation or reduction of molecular oxygen"/>
    <property type="evidence" value="ECO:0007669"/>
    <property type="project" value="InterPro"/>
</dbReference>
<evidence type="ECO:0000256" key="7">
    <source>
        <dbReference type="ARBA" id="ARBA00023033"/>
    </source>
</evidence>
<reference evidence="10 11" key="1">
    <citation type="submission" date="2019-09" db="EMBL/GenBank/DDBJ databases">
        <title>NBRP : Genome information of microbial organism related human and environment.</title>
        <authorList>
            <person name="Hattori M."/>
            <person name="Oshima K."/>
            <person name="Inaba H."/>
            <person name="Suda W."/>
            <person name="Sakamoto M."/>
            <person name="Iino T."/>
            <person name="Kitahara M."/>
            <person name="Oshida Y."/>
            <person name="Iida T."/>
            <person name="Kudo T."/>
            <person name="Itoh T."/>
            <person name="Ohkuma M."/>
        </authorList>
    </citation>
    <scope>NUCLEOTIDE SEQUENCE [LARGE SCALE GENOMIC DNA]</scope>
    <source>
        <strain evidence="10 11">Hi-2</strain>
    </source>
</reference>
<dbReference type="PROSITE" id="PS00086">
    <property type="entry name" value="CYTOCHROME_P450"/>
    <property type="match status" value="1"/>
</dbReference>
<dbReference type="GO" id="GO:0004497">
    <property type="term" value="F:monooxygenase activity"/>
    <property type="evidence" value="ECO:0007669"/>
    <property type="project" value="UniProtKB-KW"/>
</dbReference>
<feature type="binding site" description="axial binding residue" evidence="8">
    <location>
        <position position="398"/>
    </location>
    <ligand>
        <name>heme</name>
        <dbReference type="ChEBI" id="CHEBI:30413"/>
    </ligand>
    <ligandPart>
        <name>Fe</name>
        <dbReference type="ChEBI" id="CHEBI:18248"/>
    </ligandPart>
</feature>
<keyword evidence="7 9" id="KW-0503">Monooxygenase</keyword>
<dbReference type="RefSeq" id="WP_150000922.1">
    <property type="nucleotide sequence ID" value="NZ_BKCL01000008.1"/>
</dbReference>
<dbReference type="InterPro" id="IPR017972">
    <property type="entry name" value="Cyt_P450_CS"/>
</dbReference>
<evidence type="ECO:0000256" key="1">
    <source>
        <dbReference type="ARBA" id="ARBA00001971"/>
    </source>
</evidence>
<evidence type="ECO:0000256" key="6">
    <source>
        <dbReference type="ARBA" id="ARBA00023004"/>
    </source>
</evidence>
<gene>
    <name evidence="10" type="ORF">JCM17844_23000</name>
</gene>
<evidence type="ECO:0000256" key="4">
    <source>
        <dbReference type="ARBA" id="ARBA00022723"/>
    </source>
</evidence>
<dbReference type="Gene3D" id="1.10.630.10">
    <property type="entry name" value="Cytochrome P450"/>
    <property type="match status" value="1"/>
</dbReference>
<dbReference type="PANTHER" id="PTHR24286">
    <property type="entry name" value="CYTOCHROME P450 26"/>
    <property type="match status" value="1"/>
</dbReference>
<sequence>MANTASDVQHPLNAGRLDHIPGEDGWPVIGNSLEDLRDPRAYTRRMLDRYGPVYRHKLFFHEQVSLIGPEANEFFLLDREQVLSSEQGWMPFLKDLFPRGLMLLDFDEHRAHRKIMTVAFKTPAMKHYCERLNLGVPTRIGAWGQAGRFRFYDAIKALTLDMATDAFLGMKPGGQSAKVNTALSDMVAASVALFRYPLPGTLYGRGVAGRRFMIAFLGDLIAKRRGGAGRDTFSLLCNAKDEDGNSFTDQQIIDHMNFLWMAAHDTITSSVTTLVYELGRNRDWQEKLAAECDTIGGEHLDYDDLGRLELVDYAFKEAMRLNAPVPALPRMTVRDTKFGGYALPKGTLVGISPTFVHRMPELWPEPDRFDPMRFSPEGGVRDRHKYAWVPFGGGAHMCLGLHFATMQAKIILFHLLRHWRIELDRPDYEAHFQIMPLTKPKCGLPVRLVRRS</sequence>
<keyword evidence="5 9" id="KW-0560">Oxidoreductase</keyword>
<evidence type="ECO:0000313" key="10">
    <source>
        <dbReference type="EMBL" id="GEQ98663.1"/>
    </source>
</evidence>
<dbReference type="EMBL" id="BKCL01000008">
    <property type="protein sequence ID" value="GEQ98663.1"/>
    <property type="molecule type" value="Genomic_DNA"/>
</dbReference>
<evidence type="ECO:0000313" key="11">
    <source>
        <dbReference type="Proteomes" id="UP000322084"/>
    </source>
</evidence>
<dbReference type="InterPro" id="IPR002403">
    <property type="entry name" value="Cyt_P450_E_grp-IV"/>
</dbReference>
<evidence type="ECO:0000256" key="9">
    <source>
        <dbReference type="RuleBase" id="RU000461"/>
    </source>
</evidence>
<dbReference type="PANTHER" id="PTHR24286:SF24">
    <property type="entry name" value="LANOSTEROL 14-ALPHA DEMETHYLASE"/>
    <property type="match status" value="1"/>
</dbReference>